<dbReference type="RefSeq" id="WP_138452686.1">
    <property type="nucleotide sequence ID" value="NZ_VBUT01000014.1"/>
</dbReference>
<keyword evidence="1" id="KW-0812">Transmembrane</keyword>
<protein>
    <submittedName>
        <fullName evidence="2">Uncharacterized protein</fullName>
    </submittedName>
</protein>
<dbReference type="AlphaFoldDB" id="A0A5R8NAV4"/>
<gene>
    <name evidence="2" type="ORF">FEK34_27855</name>
</gene>
<evidence type="ECO:0000313" key="3">
    <source>
        <dbReference type="Proteomes" id="UP000306378"/>
    </source>
</evidence>
<comment type="caution">
    <text evidence="2">The sequence shown here is derived from an EMBL/GenBank/DDBJ whole genome shotgun (WGS) entry which is preliminary data.</text>
</comment>
<feature type="transmembrane region" description="Helical" evidence="1">
    <location>
        <begin position="37"/>
        <end position="62"/>
    </location>
</feature>
<dbReference type="Proteomes" id="UP000306378">
    <property type="component" value="Unassembled WGS sequence"/>
</dbReference>
<keyword evidence="1" id="KW-1133">Transmembrane helix</keyword>
<dbReference type="EMBL" id="VBUT01000014">
    <property type="protein sequence ID" value="TLF72845.1"/>
    <property type="molecule type" value="Genomic_DNA"/>
</dbReference>
<organism evidence="2 3">
    <name type="scientific">Nocardia cyriacigeorgica</name>
    <dbReference type="NCBI Taxonomy" id="135487"/>
    <lineage>
        <taxon>Bacteria</taxon>
        <taxon>Bacillati</taxon>
        <taxon>Actinomycetota</taxon>
        <taxon>Actinomycetes</taxon>
        <taxon>Mycobacteriales</taxon>
        <taxon>Nocardiaceae</taxon>
        <taxon>Nocardia</taxon>
    </lineage>
</organism>
<accession>A0A5R8NAV4</accession>
<reference evidence="2 3" key="1">
    <citation type="submission" date="2019-05" db="EMBL/GenBank/DDBJ databases">
        <title>Genomes sequences of two Nocardia cyriacigeorgica environmental isolates, type strains Nocardia asteroides ATCC 19247 and Nocardia cyriacigeorgica DSM 44484.</title>
        <authorList>
            <person name="Vautrin F."/>
            <person name="Bergeron E."/>
            <person name="Dubost A."/>
            <person name="Abrouk D."/>
            <person name="Rodriguez Nava V."/>
            <person name="Pujic P."/>
        </authorList>
    </citation>
    <scope>NUCLEOTIDE SEQUENCE [LARGE SCALE GENOMIC DNA]</scope>
    <source>
        <strain evidence="2 3">EML 446</strain>
    </source>
</reference>
<sequence>MSLGDAFGLTNSPNFIPKCHGEEGDTRYPSPRNLRSLGAGLIDFVLQFGSIIGMVALLALVVHSSTPYKYALVLIPIVVLGGNRILLPKWVHGSVGELLFGLVEIRGSDGAWPGWRDLWGQGNGRDGVPNLVRVRRCDVRGA</sequence>
<keyword evidence="1" id="KW-0472">Membrane</keyword>
<proteinExistence type="predicted"/>
<name>A0A5R8NAV4_9NOCA</name>
<evidence type="ECO:0000313" key="2">
    <source>
        <dbReference type="EMBL" id="TLF72845.1"/>
    </source>
</evidence>
<evidence type="ECO:0000256" key="1">
    <source>
        <dbReference type="SAM" id="Phobius"/>
    </source>
</evidence>